<reference evidence="1 2" key="1">
    <citation type="submission" date="2019-05" db="EMBL/GenBank/DDBJ databases">
        <title>Another draft genome of Portunus trituberculatus and its Hox gene families provides insights of decapod evolution.</title>
        <authorList>
            <person name="Jeong J.-H."/>
            <person name="Song I."/>
            <person name="Kim S."/>
            <person name="Choi T."/>
            <person name="Kim D."/>
            <person name="Ryu S."/>
            <person name="Kim W."/>
        </authorList>
    </citation>
    <scope>NUCLEOTIDE SEQUENCE [LARGE SCALE GENOMIC DNA]</scope>
    <source>
        <tissue evidence="1">Muscle</tissue>
    </source>
</reference>
<keyword evidence="2" id="KW-1185">Reference proteome</keyword>
<protein>
    <submittedName>
        <fullName evidence="1">Uncharacterized protein</fullName>
    </submittedName>
</protein>
<dbReference type="AlphaFoldDB" id="A0A5B7CMY6"/>
<comment type="caution">
    <text evidence="1">The sequence shown here is derived from an EMBL/GenBank/DDBJ whole genome shotgun (WGS) entry which is preliminary data.</text>
</comment>
<sequence>METWDLVVQGATEAVELDSSSKRVKTTELWGEVGGSRLSCALRVGQGREVVGEGGEGGGSPSYAHAGEAAHQVRHKNSLVLMSKGADDSPFSRALAGGRAAAREARKAWRDGRFFL</sequence>
<organism evidence="1 2">
    <name type="scientific">Portunus trituberculatus</name>
    <name type="common">Swimming crab</name>
    <name type="synonym">Neptunus trituberculatus</name>
    <dbReference type="NCBI Taxonomy" id="210409"/>
    <lineage>
        <taxon>Eukaryota</taxon>
        <taxon>Metazoa</taxon>
        <taxon>Ecdysozoa</taxon>
        <taxon>Arthropoda</taxon>
        <taxon>Crustacea</taxon>
        <taxon>Multicrustacea</taxon>
        <taxon>Malacostraca</taxon>
        <taxon>Eumalacostraca</taxon>
        <taxon>Eucarida</taxon>
        <taxon>Decapoda</taxon>
        <taxon>Pleocyemata</taxon>
        <taxon>Brachyura</taxon>
        <taxon>Eubrachyura</taxon>
        <taxon>Portunoidea</taxon>
        <taxon>Portunidae</taxon>
        <taxon>Portuninae</taxon>
        <taxon>Portunus</taxon>
    </lineage>
</organism>
<dbReference type="Proteomes" id="UP000324222">
    <property type="component" value="Unassembled WGS sequence"/>
</dbReference>
<name>A0A5B7CMY6_PORTR</name>
<accession>A0A5B7CMY6</accession>
<proteinExistence type="predicted"/>
<evidence type="ECO:0000313" key="2">
    <source>
        <dbReference type="Proteomes" id="UP000324222"/>
    </source>
</evidence>
<dbReference type="EMBL" id="VSRR010000121">
    <property type="protein sequence ID" value="MPC10515.1"/>
    <property type="molecule type" value="Genomic_DNA"/>
</dbReference>
<gene>
    <name evidence="1" type="ORF">E2C01_003151</name>
</gene>
<evidence type="ECO:0000313" key="1">
    <source>
        <dbReference type="EMBL" id="MPC10515.1"/>
    </source>
</evidence>